<feature type="transmembrane region" description="Helical" evidence="1">
    <location>
        <begin position="32"/>
        <end position="51"/>
    </location>
</feature>
<accession>A0A822ZVZ3</accession>
<keyword evidence="3" id="KW-1185">Reference proteome</keyword>
<proteinExistence type="predicted"/>
<comment type="caution">
    <text evidence="2">The sequence shown here is derived from an EMBL/GenBank/DDBJ whole genome shotgun (WGS) entry which is preliminary data.</text>
</comment>
<name>A0A822ZVZ3_NELNU</name>
<keyword evidence="1" id="KW-0472">Membrane</keyword>
<evidence type="ECO:0000313" key="2">
    <source>
        <dbReference type="EMBL" id="DAD47439.1"/>
    </source>
</evidence>
<keyword evidence="1" id="KW-1133">Transmembrane helix</keyword>
<protein>
    <submittedName>
        <fullName evidence="2">Uncharacterized protein</fullName>
    </submittedName>
</protein>
<evidence type="ECO:0000256" key="1">
    <source>
        <dbReference type="SAM" id="Phobius"/>
    </source>
</evidence>
<reference evidence="2 3" key="1">
    <citation type="journal article" date="2020" name="Mol. Biol. Evol.">
        <title>Distinct Expression and Methylation Patterns for Genes with Different Fates following a Single Whole-Genome Duplication in Flowering Plants.</title>
        <authorList>
            <person name="Shi T."/>
            <person name="Rahmani R.S."/>
            <person name="Gugger P.F."/>
            <person name="Wang M."/>
            <person name="Li H."/>
            <person name="Zhang Y."/>
            <person name="Li Z."/>
            <person name="Wang Q."/>
            <person name="Van de Peer Y."/>
            <person name="Marchal K."/>
            <person name="Chen J."/>
        </authorList>
    </citation>
    <scope>NUCLEOTIDE SEQUENCE [LARGE SCALE GENOMIC DNA]</scope>
    <source>
        <tissue evidence="2">Leaf</tissue>
    </source>
</reference>
<dbReference type="EMBL" id="DUZY01000008">
    <property type="protein sequence ID" value="DAD47439.1"/>
    <property type="molecule type" value="Genomic_DNA"/>
</dbReference>
<keyword evidence="1" id="KW-0812">Transmembrane</keyword>
<gene>
    <name evidence="2" type="ORF">HUJ06_017376</name>
</gene>
<dbReference type="AlphaFoldDB" id="A0A822ZVZ3"/>
<evidence type="ECO:0000313" key="3">
    <source>
        <dbReference type="Proteomes" id="UP000607653"/>
    </source>
</evidence>
<dbReference type="Proteomes" id="UP000607653">
    <property type="component" value="Unassembled WGS sequence"/>
</dbReference>
<organism evidence="2 3">
    <name type="scientific">Nelumbo nucifera</name>
    <name type="common">Sacred lotus</name>
    <dbReference type="NCBI Taxonomy" id="4432"/>
    <lineage>
        <taxon>Eukaryota</taxon>
        <taxon>Viridiplantae</taxon>
        <taxon>Streptophyta</taxon>
        <taxon>Embryophyta</taxon>
        <taxon>Tracheophyta</taxon>
        <taxon>Spermatophyta</taxon>
        <taxon>Magnoliopsida</taxon>
        <taxon>Proteales</taxon>
        <taxon>Nelumbonaceae</taxon>
        <taxon>Nelumbo</taxon>
    </lineage>
</organism>
<sequence length="86" mass="9452">MSLFSISFLLYFIPPSPVLLFLHGALKLVVEAASPVLLLFHCCFVVSSLLFRPDGVSRNYPSTNSSVLLPLKLATDKSLPYVEVLV</sequence>